<dbReference type="AlphaFoldDB" id="A0A3D9YPW0"/>
<evidence type="ECO:0000256" key="1">
    <source>
        <dbReference type="ARBA" id="ARBA00000683"/>
    </source>
</evidence>
<evidence type="ECO:0000313" key="17">
    <source>
        <dbReference type="Proteomes" id="UP000256900"/>
    </source>
</evidence>
<evidence type="ECO:0000256" key="3">
    <source>
        <dbReference type="ARBA" id="ARBA00004496"/>
    </source>
</evidence>
<feature type="region of interest" description="Disordered" evidence="14">
    <location>
        <begin position="1"/>
        <end position="24"/>
    </location>
</feature>
<dbReference type="SUPFAM" id="SSF47831">
    <property type="entry name" value="Enzyme I of the PEP:sugar phosphotransferase system HPr-binding (sub)domain"/>
    <property type="match status" value="1"/>
</dbReference>
<organism evidence="16 17">
    <name type="scientific">Methylovirgula ligni</name>
    <dbReference type="NCBI Taxonomy" id="569860"/>
    <lineage>
        <taxon>Bacteria</taxon>
        <taxon>Pseudomonadati</taxon>
        <taxon>Pseudomonadota</taxon>
        <taxon>Alphaproteobacteria</taxon>
        <taxon>Hyphomicrobiales</taxon>
        <taxon>Beijerinckiaceae</taxon>
        <taxon>Methylovirgula</taxon>
    </lineage>
</organism>
<dbReference type="InterPro" id="IPR003018">
    <property type="entry name" value="GAF"/>
</dbReference>
<dbReference type="InterPro" id="IPR050499">
    <property type="entry name" value="PEP-utilizing_PTS_enzyme"/>
</dbReference>
<dbReference type="InterPro" id="IPR029016">
    <property type="entry name" value="GAF-like_dom_sf"/>
</dbReference>
<dbReference type="Pfam" id="PF05524">
    <property type="entry name" value="PEP-utilisers_N"/>
    <property type="match status" value="1"/>
</dbReference>
<dbReference type="GO" id="GO:0008965">
    <property type="term" value="F:phosphoenolpyruvate-protein phosphotransferase activity"/>
    <property type="evidence" value="ECO:0007669"/>
    <property type="project" value="UniProtKB-EC"/>
</dbReference>
<evidence type="ECO:0000256" key="4">
    <source>
        <dbReference type="ARBA" id="ARBA00007837"/>
    </source>
</evidence>
<feature type="domain" description="GAF" evidence="15">
    <location>
        <begin position="41"/>
        <end position="187"/>
    </location>
</feature>
<dbReference type="NCBIfam" id="TIGR01417">
    <property type="entry name" value="PTS_I_fam"/>
    <property type="match status" value="1"/>
</dbReference>
<keyword evidence="7" id="KW-0963">Cytoplasm</keyword>
<dbReference type="SUPFAM" id="SSF52009">
    <property type="entry name" value="Phosphohistidine domain"/>
    <property type="match status" value="1"/>
</dbReference>
<dbReference type="SUPFAM" id="SSF51621">
    <property type="entry name" value="Phosphoenolpyruvate/pyruvate domain"/>
    <property type="match status" value="1"/>
</dbReference>
<dbReference type="Gene3D" id="3.30.450.40">
    <property type="match status" value="1"/>
</dbReference>
<dbReference type="Gene3D" id="1.10.274.10">
    <property type="entry name" value="PtsI, HPr-binding domain"/>
    <property type="match status" value="1"/>
</dbReference>
<dbReference type="Pfam" id="PF00391">
    <property type="entry name" value="PEP-utilizers"/>
    <property type="match status" value="1"/>
</dbReference>
<dbReference type="Gene3D" id="3.50.30.10">
    <property type="entry name" value="Phosphohistidine domain"/>
    <property type="match status" value="1"/>
</dbReference>
<evidence type="ECO:0000256" key="13">
    <source>
        <dbReference type="ARBA" id="ARBA00022842"/>
    </source>
</evidence>
<dbReference type="GO" id="GO:0005737">
    <property type="term" value="C:cytoplasm"/>
    <property type="evidence" value="ECO:0007669"/>
    <property type="project" value="UniProtKB-SubCell"/>
</dbReference>
<keyword evidence="10" id="KW-0598">Phosphotransferase system</keyword>
<evidence type="ECO:0000256" key="6">
    <source>
        <dbReference type="ARBA" id="ARBA00022448"/>
    </source>
</evidence>
<evidence type="ECO:0000256" key="14">
    <source>
        <dbReference type="SAM" id="MobiDB-lite"/>
    </source>
</evidence>
<dbReference type="PANTHER" id="PTHR46244">
    <property type="entry name" value="PHOSPHOENOLPYRUVATE-PROTEIN PHOSPHOTRANSFERASE"/>
    <property type="match status" value="1"/>
</dbReference>
<dbReference type="InterPro" id="IPR000121">
    <property type="entry name" value="PEP_util_C"/>
</dbReference>
<comment type="cofactor">
    <cofactor evidence="2">
        <name>Mg(2+)</name>
        <dbReference type="ChEBI" id="CHEBI:18420"/>
    </cofactor>
</comment>
<dbReference type="SMART" id="SM00065">
    <property type="entry name" value="GAF"/>
    <property type="match status" value="1"/>
</dbReference>
<dbReference type="GO" id="GO:0009401">
    <property type="term" value="P:phosphoenolpyruvate-dependent sugar phosphotransferase system"/>
    <property type="evidence" value="ECO:0007669"/>
    <property type="project" value="UniProtKB-KW"/>
</dbReference>
<evidence type="ECO:0000313" key="16">
    <source>
        <dbReference type="EMBL" id="REF84617.1"/>
    </source>
</evidence>
<evidence type="ECO:0000256" key="8">
    <source>
        <dbReference type="ARBA" id="ARBA00022597"/>
    </source>
</evidence>
<comment type="caution">
    <text evidence="16">The sequence shown here is derived from an EMBL/GenBank/DDBJ whole genome shotgun (WGS) entry which is preliminary data.</text>
</comment>
<dbReference type="Proteomes" id="UP000256900">
    <property type="component" value="Unassembled WGS sequence"/>
</dbReference>
<evidence type="ECO:0000256" key="12">
    <source>
        <dbReference type="ARBA" id="ARBA00022777"/>
    </source>
</evidence>
<comment type="similarity">
    <text evidence="4">Belongs to the PEP-utilizing enzyme family.</text>
</comment>
<dbReference type="InterPro" id="IPR036618">
    <property type="entry name" value="PtsI_HPr-bd_sf"/>
</dbReference>
<dbReference type="InterPro" id="IPR015813">
    <property type="entry name" value="Pyrv/PenolPyrv_kinase-like_dom"/>
</dbReference>
<dbReference type="GO" id="GO:0016301">
    <property type="term" value="F:kinase activity"/>
    <property type="evidence" value="ECO:0007669"/>
    <property type="project" value="UniProtKB-KW"/>
</dbReference>
<comment type="catalytic activity">
    <reaction evidence="1">
        <text>L-histidyl-[protein] + phosphoenolpyruvate = N(pros)-phospho-L-histidyl-[protein] + pyruvate</text>
        <dbReference type="Rhea" id="RHEA:23880"/>
        <dbReference type="Rhea" id="RHEA-COMP:9745"/>
        <dbReference type="Rhea" id="RHEA-COMP:9746"/>
        <dbReference type="ChEBI" id="CHEBI:15361"/>
        <dbReference type="ChEBI" id="CHEBI:29979"/>
        <dbReference type="ChEBI" id="CHEBI:58702"/>
        <dbReference type="ChEBI" id="CHEBI:64837"/>
        <dbReference type="EC" id="2.7.3.9"/>
    </reaction>
</comment>
<dbReference type="InterPro" id="IPR008279">
    <property type="entry name" value="PEP-util_enz_mobile_dom"/>
</dbReference>
<evidence type="ECO:0000256" key="10">
    <source>
        <dbReference type="ARBA" id="ARBA00022683"/>
    </source>
</evidence>
<protein>
    <recommendedName>
        <fullName evidence="5">phosphoenolpyruvate--protein phosphotransferase</fullName>
        <ecNumber evidence="5">2.7.3.9</ecNumber>
    </recommendedName>
</protein>
<evidence type="ECO:0000256" key="9">
    <source>
        <dbReference type="ARBA" id="ARBA00022679"/>
    </source>
</evidence>
<keyword evidence="17" id="KW-1185">Reference proteome</keyword>
<evidence type="ECO:0000256" key="2">
    <source>
        <dbReference type="ARBA" id="ARBA00001946"/>
    </source>
</evidence>
<keyword evidence="12" id="KW-0418">Kinase</keyword>
<dbReference type="InterPro" id="IPR008731">
    <property type="entry name" value="PTS_EIN"/>
</dbReference>
<dbReference type="EC" id="2.7.3.9" evidence="5"/>
<gene>
    <name evidence="16" type="ORF">DES32_2727</name>
</gene>
<accession>A0A3D9YPW0</accession>
<evidence type="ECO:0000256" key="11">
    <source>
        <dbReference type="ARBA" id="ARBA00022723"/>
    </source>
</evidence>
<evidence type="ECO:0000256" key="5">
    <source>
        <dbReference type="ARBA" id="ARBA00012232"/>
    </source>
</evidence>
<evidence type="ECO:0000259" key="15">
    <source>
        <dbReference type="SMART" id="SM00065"/>
    </source>
</evidence>
<dbReference type="PRINTS" id="PR01736">
    <property type="entry name" value="PHPHTRNFRASE"/>
</dbReference>
<evidence type="ECO:0000256" key="7">
    <source>
        <dbReference type="ARBA" id="ARBA00022490"/>
    </source>
</evidence>
<reference evidence="16 17" key="1">
    <citation type="submission" date="2018-08" db="EMBL/GenBank/DDBJ databases">
        <title>Genomic Encyclopedia of Type Strains, Phase IV (KMG-IV): sequencing the most valuable type-strain genomes for metagenomic binning, comparative biology and taxonomic classification.</title>
        <authorList>
            <person name="Goeker M."/>
        </authorList>
    </citation>
    <scope>NUCLEOTIDE SEQUENCE [LARGE SCALE GENOMIC DNA]</scope>
    <source>
        <strain evidence="16 17">BW863</strain>
    </source>
</reference>
<keyword evidence="6" id="KW-0813">Transport</keyword>
<comment type="subcellular location">
    <subcellularLocation>
        <location evidence="3">Cytoplasm</location>
    </subcellularLocation>
</comment>
<sequence length="771" mass="84612">MPTFESEASGPEKDKSARAAAPGGPRQLLRRLREVMAEQISPQDRLDKIVVLIAANMVAEVCSVYVLRADGRLELFATEGLNREAVHLTTMRKGEGLVGLIAESAEPLALADAQHHPSFSYRPETGEEIYSSFLGVPVLRGGNTLGVLVVQNRARRVYLEEEMEALQTTAMLLAEMVASGELQSIGLLDTEIALNRPVALKGVPIAEGVGLGYVVLHEPRITVKQLVAEDVKAETDRLETAIGGVRESIDKLIERGDLGHGEHREVLEAFRMFAYDRGWIRRLREAVATGLTAEAAVERVQSDARARLQRQTDPYLRERLHDLDDLANRLLYQLAGRDFVVSQAELPDNAIIVARTMGPAALLDYDRTKVRGIVLEDAGLSSHVAIVARALGIATVGEVANILAFVEPGDAVIIDGSTGDVQVRPPPDVENAYAEKARLRARRQEQYHKLRDVPCVTRDGVPFELHMNAGLLVDLRHAEETGATSIGLFRTELQFMIVSQFPRIQQQYDFYTSAFAAVPGKPITFRTLDIGSDKVLPYMTQTEEENPALGWRAIRISLDRPALLRMQLRALLRAGAGRDVRIMFPMVAIVDEFVRAKDLAMREIAYLKRHGYGVPRDLQLGAMVEVPALLWQLDEISERADFLSVGTNDLIQYMFAADRENKHVSSRFDSLSAPLLRALRSIVETAARHNTPVTLCGEMGGQPLEALALLAIGFHKLSMSPSSIGPVKAALLSADVSALKKLVNGLIDAKDGAKSIRDAVQKFAADNAIPV</sequence>
<proteinExistence type="inferred from homology"/>
<keyword evidence="11" id="KW-0479">Metal-binding</keyword>
<dbReference type="InterPro" id="IPR006318">
    <property type="entry name" value="PTS_EI-like"/>
</dbReference>
<dbReference type="InterPro" id="IPR036637">
    <property type="entry name" value="Phosphohistidine_dom_sf"/>
</dbReference>
<dbReference type="EMBL" id="QUMO01000004">
    <property type="protein sequence ID" value="REF84617.1"/>
    <property type="molecule type" value="Genomic_DNA"/>
</dbReference>
<name>A0A3D9YPW0_9HYPH</name>
<dbReference type="Pfam" id="PF02896">
    <property type="entry name" value="PEP-utilizers_C"/>
    <property type="match status" value="1"/>
</dbReference>
<dbReference type="Pfam" id="PF01590">
    <property type="entry name" value="GAF"/>
    <property type="match status" value="1"/>
</dbReference>
<keyword evidence="13" id="KW-0460">Magnesium</keyword>
<dbReference type="GO" id="GO:0046872">
    <property type="term" value="F:metal ion binding"/>
    <property type="evidence" value="ECO:0007669"/>
    <property type="project" value="UniProtKB-KW"/>
</dbReference>
<dbReference type="InterPro" id="IPR040442">
    <property type="entry name" value="Pyrv_kinase-like_dom_sf"/>
</dbReference>
<keyword evidence="8" id="KW-0762">Sugar transport</keyword>
<keyword evidence="9 16" id="KW-0808">Transferase</keyword>
<dbReference type="PANTHER" id="PTHR46244:SF6">
    <property type="entry name" value="PHOSPHOENOLPYRUVATE-PROTEIN PHOSPHOTRANSFERASE"/>
    <property type="match status" value="1"/>
</dbReference>
<dbReference type="SUPFAM" id="SSF55781">
    <property type="entry name" value="GAF domain-like"/>
    <property type="match status" value="1"/>
</dbReference>
<dbReference type="Gene3D" id="3.20.20.60">
    <property type="entry name" value="Phosphoenolpyruvate-binding domains"/>
    <property type="match status" value="1"/>
</dbReference>